<accession>A0A9P7Z6Y4</accession>
<organism evidence="1 2">
    <name type="scientific">Calycina marina</name>
    <dbReference type="NCBI Taxonomy" id="1763456"/>
    <lineage>
        <taxon>Eukaryota</taxon>
        <taxon>Fungi</taxon>
        <taxon>Dikarya</taxon>
        <taxon>Ascomycota</taxon>
        <taxon>Pezizomycotina</taxon>
        <taxon>Leotiomycetes</taxon>
        <taxon>Helotiales</taxon>
        <taxon>Pezizellaceae</taxon>
        <taxon>Calycina</taxon>
    </lineage>
</organism>
<protein>
    <submittedName>
        <fullName evidence="1">Uncharacterized protein</fullName>
    </submittedName>
</protein>
<proteinExistence type="predicted"/>
<dbReference type="AlphaFoldDB" id="A0A9P7Z6Y4"/>
<dbReference type="EMBL" id="MU253801">
    <property type="protein sequence ID" value="KAG9246534.1"/>
    <property type="molecule type" value="Genomic_DNA"/>
</dbReference>
<dbReference type="Proteomes" id="UP000887226">
    <property type="component" value="Unassembled WGS sequence"/>
</dbReference>
<evidence type="ECO:0000313" key="1">
    <source>
        <dbReference type="EMBL" id="KAG9246534.1"/>
    </source>
</evidence>
<gene>
    <name evidence="1" type="ORF">BJ878DRAFT_565737</name>
</gene>
<comment type="caution">
    <text evidence="1">The sequence shown here is derived from an EMBL/GenBank/DDBJ whole genome shotgun (WGS) entry which is preliminary data.</text>
</comment>
<sequence length="518" mass="59733">METRRLREKKIREGLYVEDPEADLPLPEIRPAFVTPYVHYNPNARAAAFPTLQLGEPFEVEPAALDELLKLDPDDLKTTTDEILLQNFLNDPYFKTIEGVDFMNFRTIDFKNDLSDDIKLVMMAEVMRHMPPAHAFTWLQISPSCVEDFLYLYESESAKLESIFEAREAANERIEGIRQEDGPMTPEKEARMLACLKEEMAKQEYPKPVIYLHKKDVFLGMHFIKSFNFKPDEPKKPSAVGGKKAVCKNADHRPVDEDEFFFSQSESEDPKETRERAASFITNNYFALHYGAYKGQFLQCTDIQAARKVFDEIPQTWMEAQLNCFLTAIEAEERYAHIPSEFEKKIPHPQPTREQFLAILRGIFTYDVPQTIMGLSFCEEWEDFFLNWRANREFVGELVGLEEEGIEEAREAKEEQKLSKNKYRVRKEQGAHETTCEMAKMCSDASASSDDGSKTERAHMPVIPSLMVKKEQVQHSAVVEEKIIKNPDSAVKWPWIGGMHVEDLSTSVQRYQDNAGYS</sequence>
<name>A0A9P7Z6Y4_9HELO</name>
<evidence type="ECO:0000313" key="2">
    <source>
        <dbReference type="Proteomes" id="UP000887226"/>
    </source>
</evidence>
<reference evidence="1" key="1">
    <citation type="journal article" date="2021" name="IMA Fungus">
        <title>Genomic characterization of three marine fungi, including Emericellopsis atlantica sp. nov. with signatures of a generalist lifestyle and marine biomass degradation.</title>
        <authorList>
            <person name="Hagestad O.C."/>
            <person name="Hou L."/>
            <person name="Andersen J.H."/>
            <person name="Hansen E.H."/>
            <person name="Altermark B."/>
            <person name="Li C."/>
            <person name="Kuhnert E."/>
            <person name="Cox R.J."/>
            <person name="Crous P.W."/>
            <person name="Spatafora J.W."/>
            <person name="Lail K."/>
            <person name="Amirebrahimi M."/>
            <person name="Lipzen A."/>
            <person name="Pangilinan J."/>
            <person name="Andreopoulos W."/>
            <person name="Hayes R.D."/>
            <person name="Ng V."/>
            <person name="Grigoriev I.V."/>
            <person name="Jackson S.A."/>
            <person name="Sutton T.D.S."/>
            <person name="Dobson A.D.W."/>
            <person name="Rama T."/>
        </authorList>
    </citation>
    <scope>NUCLEOTIDE SEQUENCE</scope>
    <source>
        <strain evidence="1">TRa3180A</strain>
    </source>
</reference>
<keyword evidence="2" id="KW-1185">Reference proteome</keyword>